<dbReference type="EMBL" id="CM039434">
    <property type="protein sequence ID" value="KAI4323896.1"/>
    <property type="molecule type" value="Genomic_DNA"/>
</dbReference>
<evidence type="ECO:0000313" key="1">
    <source>
        <dbReference type="EMBL" id="KAI4323896.1"/>
    </source>
</evidence>
<comment type="caution">
    <text evidence="1">The sequence shown here is derived from an EMBL/GenBank/DDBJ whole genome shotgun (WGS) entry which is preliminary data.</text>
</comment>
<accession>A0ACB9MLP5</accession>
<reference evidence="1 2" key="1">
    <citation type="journal article" date="2022" name="DNA Res.">
        <title>Chromosomal-level genome assembly of the orchid tree Bauhinia variegata (Leguminosae; Cercidoideae) supports the allotetraploid origin hypothesis of Bauhinia.</title>
        <authorList>
            <person name="Zhong Y."/>
            <person name="Chen Y."/>
            <person name="Zheng D."/>
            <person name="Pang J."/>
            <person name="Liu Y."/>
            <person name="Luo S."/>
            <person name="Meng S."/>
            <person name="Qian L."/>
            <person name="Wei D."/>
            <person name="Dai S."/>
            <person name="Zhou R."/>
        </authorList>
    </citation>
    <scope>NUCLEOTIDE SEQUENCE [LARGE SCALE GENOMIC DNA]</scope>
    <source>
        <strain evidence="1">BV-YZ2020</strain>
    </source>
</reference>
<proteinExistence type="predicted"/>
<organism evidence="1 2">
    <name type="scientific">Bauhinia variegata</name>
    <name type="common">Purple orchid tree</name>
    <name type="synonym">Phanera variegata</name>
    <dbReference type="NCBI Taxonomy" id="167791"/>
    <lineage>
        <taxon>Eukaryota</taxon>
        <taxon>Viridiplantae</taxon>
        <taxon>Streptophyta</taxon>
        <taxon>Embryophyta</taxon>
        <taxon>Tracheophyta</taxon>
        <taxon>Spermatophyta</taxon>
        <taxon>Magnoliopsida</taxon>
        <taxon>eudicotyledons</taxon>
        <taxon>Gunneridae</taxon>
        <taxon>Pentapetalae</taxon>
        <taxon>rosids</taxon>
        <taxon>fabids</taxon>
        <taxon>Fabales</taxon>
        <taxon>Fabaceae</taxon>
        <taxon>Cercidoideae</taxon>
        <taxon>Cercideae</taxon>
        <taxon>Bauhiniinae</taxon>
        <taxon>Bauhinia</taxon>
    </lineage>
</organism>
<sequence>MRMDQPGRVPILNRLLFPRRFSLVCASPPPKLSGFRFSILTLCFLRFLSQLLLLLSSSSILLFSLSIFQFLSQPSPLSVRFFSFSASTPLSLTFSPLFSVLFCSPFLSPPESQECLLLSIFPSQSFVRTLPSFYPLTSL</sequence>
<name>A0ACB9MLP5_BAUVA</name>
<protein>
    <submittedName>
        <fullName evidence="1">Uncharacterized protein</fullName>
    </submittedName>
</protein>
<keyword evidence="2" id="KW-1185">Reference proteome</keyword>
<gene>
    <name evidence="1" type="ORF">L6164_023470</name>
</gene>
<dbReference type="Proteomes" id="UP000828941">
    <property type="component" value="Chromosome 9"/>
</dbReference>
<evidence type="ECO:0000313" key="2">
    <source>
        <dbReference type="Proteomes" id="UP000828941"/>
    </source>
</evidence>